<protein>
    <submittedName>
        <fullName evidence="1">Uncharacterized protein</fullName>
    </submittedName>
</protein>
<gene>
    <name evidence="1" type="ORF">CIPAW_03G125600</name>
</gene>
<dbReference type="AlphaFoldDB" id="A0A8T1R1K5"/>
<sequence length="99" mass="10968">MAYANGDKVPDKPPLPSKSYPLFTVAVKGQQVSIKFQIPPACEVSQMNANLVSHLGVRIEDRDWGGLDMLLRAWDNAVAWQLAPTHPEKKVEIKEDVGN</sequence>
<name>A0A8T1R1K5_CARIL</name>
<proteinExistence type="predicted"/>
<comment type="caution">
    <text evidence="1">The sequence shown here is derived from an EMBL/GenBank/DDBJ whole genome shotgun (WGS) entry which is preliminary data.</text>
</comment>
<accession>A0A8T1R1K5</accession>
<dbReference type="EMBL" id="CM031811">
    <property type="protein sequence ID" value="KAG6660746.1"/>
    <property type="molecule type" value="Genomic_DNA"/>
</dbReference>
<dbReference type="Proteomes" id="UP000811609">
    <property type="component" value="Chromosome 3"/>
</dbReference>
<reference evidence="1" key="1">
    <citation type="submission" date="2020-12" db="EMBL/GenBank/DDBJ databases">
        <title>WGS assembly of Carya illinoinensis cv. Pawnee.</title>
        <authorList>
            <person name="Platts A."/>
            <person name="Shu S."/>
            <person name="Wright S."/>
            <person name="Barry K."/>
            <person name="Edger P."/>
            <person name="Pires J.C."/>
            <person name="Schmutz J."/>
        </authorList>
    </citation>
    <scope>NUCLEOTIDE SEQUENCE</scope>
    <source>
        <tissue evidence="1">Leaf</tissue>
    </source>
</reference>
<evidence type="ECO:0000313" key="2">
    <source>
        <dbReference type="Proteomes" id="UP000811609"/>
    </source>
</evidence>
<organism evidence="1 2">
    <name type="scientific">Carya illinoinensis</name>
    <name type="common">Pecan</name>
    <dbReference type="NCBI Taxonomy" id="32201"/>
    <lineage>
        <taxon>Eukaryota</taxon>
        <taxon>Viridiplantae</taxon>
        <taxon>Streptophyta</taxon>
        <taxon>Embryophyta</taxon>
        <taxon>Tracheophyta</taxon>
        <taxon>Spermatophyta</taxon>
        <taxon>Magnoliopsida</taxon>
        <taxon>eudicotyledons</taxon>
        <taxon>Gunneridae</taxon>
        <taxon>Pentapetalae</taxon>
        <taxon>rosids</taxon>
        <taxon>fabids</taxon>
        <taxon>Fagales</taxon>
        <taxon>Juglandaceae</taxon>
        <taxon>Carya</taxon>
    </lineage>
</organism>
<evidence type="ECO:0000313" key="1">
    <source>
        <dbReference type="EMBL" id="KAG6660746.1"/>
    </source>
</evidence>
<keyword evidence="2" id="KW-1185">Reference proteome</keyword>